<feature type="transmembrane region" description="Helical" evidence="2">
    <location>
        <begin position="211"/>
        <end position="230"/>
    </location>
</feature>
<feature type="transmembrane region" description="Helical" evidence="2">
    <location>
        <begin position="53"/>
        <end position="72"/>
    </location>
</feature>
<feature type="transmembrane region" description="Helical" evidence="2">
    <location>
        <begin position="139"/>
        <end position="163"/>
    </location>
</feature>
<feature type="transmembrane region" description="Helical" evidence="2">
    <location>
        <begin position="183"/>
        <end position="204"/>
    </location>
</feature>
<accession>A0ABZ1W6P4</accession>
<evidence type="ECO:0000256" key="2">
    <source>
        <dbReference type="SAM" id="Phobius"/>
    </source>
</evidence>
<dbReference type="RefSeq" id="WP_329498641.1">
    <property type="nucleotide sequence ID" value="NZ_CP108460.1"/>
</dbReference>
<evidence type="ECO:0000256" key="1">
    <source>
        <dbReference type="SAM" id="MobiDB-lite"/>
    </source>
</evidence>
<sequence>MSAPVTGRAAAPRTTAPRTTTPRATAGAPPPVRFGDLVAAEWIKIRSLRSTPWLLGLVVLVAVGAAGLVSLADYDAIPRRGPDSPWEPTFALHDAFPPEGYLMLMLAAGSLGAIAVVSEYGSGLIRTTTVAVPARGSVILAKAAVQLLLWTAVGAATVTGSYLLSWSILDGRGAGIAVTAPGAPTALAASVLLGPVCALVGLGLGTLIRHAATTVLTGVLVLLILPTLILPANNRSTVGLNHMLVLSAWQRLTRTWGSPSAVDHYASYAGSWAVYALWPLVALALALVVVRRRDV</sequence>
<keyword evidence="4" id="KW-1185">Reference proteome</keyword>
<name>A0ABZ1W6P4_9ACTN</name>
<feature type="region of interest" description="Disordered" evidence="1">
    <location>
        <begin position="1"/>
        <end position="29"/>
    </location>
</feature>
<evidence type="ECO:0000313" key="3">
    <source>
        <dbReference type="EMBL" id="WUS56514.1"/>
    </source>
</evidence>
<feature type="transmembrane region" description="Helical" evidence="2">
    <location>
        <begin position="100"/>
        <end position="118"/>
    </location>
</feature>
<gene>
    <name evidence="3" type="ORF">OG469_13900</name>
</gene>
<proteinExistence type="predicted"/>
<keyword evidence="2" id="KW-1133">Transmembrane helix</keyword>
<keyword evidence="2" id="KW-0812">Transmembrane</keyword>
<feature type="compositionally biased region" description="Low complexity" evidence="1">
    <location>
        <begin position="1"/>
        <end position="27"/>
    </location>
</feature>
<keyword evidence="2" id="KW-0472">Membrane</keyword>
<organism evidence="3 4">
    <name type="scientific">Kitasatospora herbaricolor</name>
    <dbReference type="NCBI Taxonomy" id="68217"/>
    <lineage>
        <taxon>Bacteria</taxon>
        <taxon>Bacillati</taxon>
        <taxon>Actinomycetota</taxon>
        <taxon>Actinomycetes</taxon>
        <taxon>Kitasatosporales</taxon>
        <taxon>Streptomycetaceae</taxon>
        <taxon>Kitasatospora</taxon>
    </lineage>
</organism>
<dbReference type="Proteomes" id="UP001432014">
    <property type="component" value="Chromosome"/>
</dbReference>
<dbReference type="EMBL" id="CP108482">
    <property type="protein sequence ID" value="WUS56514.1"/>
    <property type="molecule type" value="Genomic_DNA"/>
</dbReference>
<feature type="transmembrane region" description="Helical" evidence="2">
    <location>
        <begin position="272"/>
        <end position="290"/>
    </location>
</feature>
<protein>
    <submittedName>
        <fullName evidence="3">ABC transporter permease</fullName>
    </submittedName>
</protein>
<reference evidence="3 4" key="1">
    <citation type="submission" date="2022-10" db="EMBL/GenBank/DDBJ databases">
        <title>The complete genomes of actinobacterial strains from the NBC collection.</title>
        <authorList>
            <person name="Joergensen T.S."/>
            <person name="Alvarez Arevalo M."/>
            <person name="Sterndorff E.B."/>
            <person name="Faurdal D."/>
            <person name="Vuksanovic O."/>
            <person name="Mourched A.-S."/>
            <person name="Charusanti P."/>
            <person name="Shaw S."/>
            <person name="Blin K."/>
            <person name="Weber T."/>
        </authorList>
    </citation>
    <scope>NUCLEOTIDE SEQUENCE [LARGE SCALE GENOMIC DNA]</scope>
    <source>
        <strain evidence="3 4">NBC_01247</strain>
    </source>
</reference>
<evidence type="ECO:0000313" key="4">
    <source>
        <dbReference type="Proteomes" id="UP001432014"/>
    </source>
</evidence>